<evidence type="ECO:0000313" key="3">
    <source>
        <dbReference type="Proteomes" id="UP000807025"/>
    </source>
</evidence>
<gene>
    <name evidence="2" type="ORF">BDN71DRAFT_599350</name>
</gene>
<accession>A0A9P5ZGQ9</accession>
<evidence type="ECO:0000313" key="2">
    <source>
        <dbReference type="EMBL" id="KAF9487743.1"/>
    </source>
</evidence>
<dbReference type="Proteomes" id="UP000807025">
    <property type="component" value="Unassembled WGS sequence"/>
</dbReference>
<proteinExistence type="predicted"/>
<comment type="caution">
    <text evidence="2">The sequence shown here is derived from an EMBL/GenBank/DDBJ whole genome shotgun (WGS) entry which is preliminary data.</text>
</comment>
<feature type="region of interest" description="Disordered" evidence="1">
    <location>
        <begin position="56"/>
        <end position="77"/>
    </location>
</feature>
<organism evidence="2 3">
    <name type="scientific">Pleurotus eryngii</name>
    <name type="common">Boletus of the steppes</name>
    <dbReference type="NCBI Taxonomy" id="5323"/>
    <lineage>
        <taxon>Eukaryota</taxon>
        <taxon>Fungi</taxon>
        <taxon>Dikarya</taxon>
        <taxon>Basidiomycota</taxon>
        <taxon>Agaricomycotina</taxon>
        <taxon>Agaricomycetes</taxon>
        <taxon>Agaricomycetidae</taxon>
        <taxon>Agaricales</taxon>
        <taxon>Pleurotineae</taxon>
        <taxon>Pleurotaceae</taxon>
        <taxon>Pleurotus</taxon>
    </lineage>
</organism>
<dbReference type="EMBL" id="MU154753">
    <property type="protein sequence ID" value="KAF9487743.1"/>
    <property type="molecule type" value="Genomic_DNA"/>
</dbReference>
<keyword evidence="3" id="KW-1185">Reference proteome</keyword>
<sequence length="101" mass="10652">MGAEFTALTATSLPSGRAQQITIPTCSSGRASIATVGLNAGALADTSYLHSLEQGSCASSGGTPMLPAEDGRHDSLNHFDEKPVFMHLAERQPAVLRRREQ</sequence>
<name>A0A9P5ZGQ9_PLEER</name>
<protein>
    <submittedName>
        <fullName evidence="2">Uncharacterized protein</fullName>
    </submittedName>
</protein>
<evidence type="ECO:0000256" key="1">
    <source>
        <dbReference type="SAM" id="MobiDB-lite"/>
    </source>
</evidence>
<reference evidence="2" key="1">
    <citation type="submission" date="2020-11" db="EMBL/GenBank/DDBJ databases">
        <authorList>
            <consortium name="DOE Joint Genome Institute"/>
            <person name="Ahrendt S."/>
            <person name="Riley R."/>
            <person name="Andreopoulos W."/>
            <person name="Labutti K."/>
            <person name="Pangilinan J."/>
            <person name="Ruiz-Duenas F.J."/>
            <person name="Barrasa J.M."/>
            <person name="Sanchez-Garcia M."/>
            <person name="Camarero S."/>
            <person name="Miyauchi S."/>
            <person name="Serrano A."/>
            <person name="Linde D."/>
            <person name="Babiker R."/>
            <person name="Drula E."/>
            <person name="Ayuso-Fernandez I."/>
            <person name="Pacheco R."/>
            <person name="Padilla G."/>
            <person name="Ferreira P."/>
            <person name="Barriuso J."/>
            <person name="Kellner H."/>
            <person name="Castanera R."/>
            <person name="Alfaro M."/>
            <person name="Ramirez L."/>
            <person name="Pisabarro A.G."/>
            <person name="Kuo A."/>
            <person name="Tritt A."/>
            <person name="Lipzen A."/>
            <person name="He G."/>
            <person name="Yan M."/>
            <person name="Ng V."/>
            <person name="Cullen D."/>
            <person name="Martin F."/>
            <person name="Rosso M.-N."/>
            <person name="Henrissat B."/>
            <person name="Hibbett D."/>
            <person name="Martinez A.T."/>
            <person name="Grigoriev I.V."/>
        </authorList>
    </citation>
    <scope>NUCLEOTIDE SEQUENCE</scope>
    <source>
        <strain evidence="2">ATCC 90797</strain>
    </source>
</reference>
<dbReference type="AlphaFoldDB" id="A0A9P5ZGQ9"/>